<dbReference type="InterPro" id="IPR001633">
    <property type="entry name" value="EAL_dom"/>
</dbReference>
<dbReference type="AlphaFoldDB" id="A0AB38G2N3"/>
<comment type="caution">
    <text evidence="2">The sequence shown here is derived from an EMBL/GenBank/DDBJ whole genome shotgun (WGS) entry which is preliminary data.</text>
</comment>
<reference evidence="2 3" key="1">
    <citation type="submission" date="2018-06" db="EMBL/GenBank/DDBJ databases">
        <authorList>
            <consortium name="Pathogen Informatics"/>
            <person name="Doyle S."/>
        </authorList>
    </citation>
    <scope>NUCLEOTIDE SEQUENCE [LARGE SCALE GENOMIC DNA]</scope>
    <source>
        <strain evidence="2 3">NCTC11967</strain>
    </source>
</reference>
<dbReference type="SMART" id="SM00052">
    <property type="entry name" value="EAL"/>
    <property type="match status" value="1"/>
</dbReference>
<dbReference type="Proteomes" id="UP000251313">
    <property type="component" value="Unassembled WGS sequence"/>
</dbReference>
<name>A0AB38G2N3_9ENTR</name>
<dbReference type="RefSeq" id="WP_006818429.1">
    <property type="nucleotide sequence ID" value="NZ_CABKQJ010000015.1"/>
</dbReference>
<evidence type="ECO:0000313" key="3">
    <source>
        <dbReference type="Proteomes" id="UP000251313"/>
    </source>
</evidence>
<dbReference type="EMBL" id="UAVL01000021">
    <property type="protein sequence ID" value="SQA65489.1"/>
    <property type="molecule type" value="Genomic_DNA"/>
</dbReference>
<feature type="domain" description="EAL" evidence="1">
    <location>
        <begin position="1"/>
        <end position="237"/>
    </location>
</feature>
<dbReference type="SUPFAM" id="SSF141868">
    <property type="entry name" value="EAL domain-like"/>
    <property type="match status" value="1"/>
</dbReference>
<dbReference type="PANTHER" id="PTHR33121">
    <property type="entry name" value="CYCLIC DI-GMP PHOSPHODIESTERASE PDEF"/>
    <property type="match status" value="1"/>
</dbReference>
<dbReference type="PANTHER" id="PTHR33121:SF78">
    <property type="entry name" value="CYCLIC DI-GMP PHOSPHODIESTERASE PDEH"/>
    <property type="match status" value="1"/>
</dbReference>
<sequence length="244" mass="27946">MTMMATKSTGMRYVFQPMFDREGRLIAVECLSRLDPLKYGHSTEVEHFFAHASEALRTDILLEQIALVARYQSWFCDNNVMVTLNIDEQTLMTLDNEFISERVNAIGCLHFEVNEFSRTLTRHHPTSRALSEKYSFWLDDFGAGFAGFSALAVQPFRFIKTDKCLLWSLFEKNNGQELMSSLLRYFSANHHLVIVEGVETEAHRQWLADMPWFALQGMLWQESSIEALVASTPPLVPLPLVSGQ</sequence>
<protein>
    <submittedName>
        <fullName evidence="2">Cyclic di-GMP phosphodiesterase YhjH</fullName>
        <ecNumber evidence="2">3.1.4.52</ecNumber>
    </submittedName>
</protein>
<gene>
    <name evidence="2" type="primary">yhjH_3</name>
    <name evidence="2" type="ORF">NCTC11967_04520</name>
</gene>
<dbReference type="Pfam" id="PF00563">
    <property type="entry name" value="EAL"/>
    <property type="match status" value="1"/>
</dbReference>
<dbReference type="GO" id="GO:0071111">
    <property type="term" value="F:cyclic-guanylate-specific phosphodiesterase activity"/>
    <property type="evidence" value="ECO:0007669"/>
    <property type="project" value="UniProtKB-EC"/>
</dbReference>
<dbReference type="InterPro" id="IPR050706">
    <property type="entry name" value="Cyclic-di-GMP_PDE-like"/>
</dbReference>
<evidence type="ECO:0000313" key="2">
    <source>
        <dbReference type="EMBL" id="SQA65489.1"/>
    </source>
</evidence>
<dbReference type="InterPro" id="IPR035919">
    <property type="entry name" value="EAL_sf"/>
</dbReference>
<dbReference type="Gene3D" id="3.20.20.450">
    <property type="entry name" value="EAL domain"/>
    <property type="match status" value="1"/>
</dbReference>
<evidence type="ECO:0000259" key="1">
    <source>
        <dbReference type="PROSITE" id="PS50883"/>
    </source>
</evidence>
<accession>A0AB38G2N3</accession>
<organism evidence="2 3">
    <name type="scientific">Yokenella regensburgei</name>
    <dbReference type="NCBI Taxonomy" id="158877"/>
    <lineage>
        <taxon>Bacteria</taxon>
        <taxon>Pseudomonadati</taxon>
        <taxon>Pseudomonadota</taxon>
        <taxon>Gammaproteobacteria</taxon>
        <taxon>Enterobacterales</taxon>
        <taxon>Enterobacteriaceae</taxon>
        <taxon>Yokenella</taxon>
    </lineage>
</organism>
<dbReference type="PROSITE" id="PS50883">
    <property type="entry name" value="EAL"/>
    <property type="match status" value="1"/>
</dbReference>
<proteinExistence type="predicted"/>
<dbReference type="EC" id="3.1.4.52" evidence="2"/>
<keyword evidence="2" id="KW-0378">Hydrolase</keyword>